<evidence type="ECO:0000256" key="1">
    <source>
        <dbReference type="ARBA" id="ARBA00010455"/>
    </source>
</evidence>
<keyword evidence="4 8" id="KW-0548">Nucleotidyltransferase</keyword>
<dbReference type="GO" id="GO:0039694">
    <property type="term" value="P:viral RNA genome replication"/>
    <property type="evidence" value="ECO:0007669"/>
    <property type="project" value="InterPro"/>
</dbReference>
<evidence type="ECO:0000256" key="8">
    <source>
        <dbReference type="RuleBase" id="RU364050"/>
    </source>
</evidence>
<sequence>MDILYNMRLNGIVHIPIEDGSFSCYAVYFDKLRVTALYSTTEVDLRYESRSTILRYSRIQYGPDLFPYGLASSLDILRNTFYVTRSSIVASRHARKEKKNLPIIRSWIEGNIDPPVAKISAQHLRHISIKELRKLGWQWVSEGIEYILPCLERLANVGMNEALFVGLILWAKTLTGQSAAYSKVSGIWNWKFSSVDDFIQQVKTRFSLRLKALQNLVDMDLRAFFELEVLANRGIGAVDWEQERNNRERPNTVTFPPEHIYGEAFRIFSKVRGTRSEPRKTNWDDYWKARWEWAPTGSAHSQYAEDSVFRANDVFNRHKLHTLCSMPRLKLQYFTDRVPEICAWKSTKCEWTKMRAIYGVDITNFILSGFVMGDCEEVLSSTFPIGKSANENEVRSRVKEVLKNGVPFCFDFEDFNSQHTIESMKAVLSAYRDVFSTSLSEQQLTAMDWIISSVNNCFVMSDSEKEYRVNGTLLSGWRLTTFMNTVLNKVYTQLMMDGDDLVSIHNGDDILAAVTSIKQVQNLTRGASKYNVRFQTQKCFLGATAEFLRIDHTNEGNGQYLARSIATLVHGPTEMAVPNNLLAIISAIDTRMKEAVSRGANPQVLEEVFAVQSEYLTEKWGTTAEEMLIIRNTHLSKGGLSTIISKETLSHTVSTKVINSMEKKKTVLEDEKNHYPGAYDYADILTKDIVPRGYFYNIMEGAKKTILSLSQSRRFGCSVKECETDGTDFIKASKYGMYRGIVSSGKLSLAKAFNIPILAIKHDSKKVMDIISSEKDVMEALRILF</sequence>
<dbReference type="InterPro" id="IPR043502">
    <property type="entry name" value="DNA/RNA_pol_sf"/>
</dbReference>
<name>A0A6G9ELJ3_9VIRU</name>
<evidence type="ECO:0000256" key="6">
    <source>
        <dbReference type="ARBA" id="ARBA00022953"/>
    </source>
</evidence>
<evidence type="ECO:0000256" key="2">
    <source>
        <dbReference type="ARBA" id="ARBA00022484"/>
    </source>
</evidence>
<comment type="catalytic activity">
    <reaction evidence="7 8">
        <text>RNA(n) + a ribonucleoside 5'-triphosphate = RNA(n+1) + diphosphate</text>
        <dbReference type="Rhea" id="RHEA:21248"/>
        <dbReference type="Rhea" id="RHEA-COMP:14527"/>
        <dbReference type="Rhea" id="RHEA-COMP:17342"/>
        <dbReference type="ChEBI" id="CHEBI:33019"/>
        <dbReference type="ChEBI" id="CHEBI:61557"/>
        <dbReference type="ChEBI" id="CHEBI:140395"/>
        <dbReference type="EC" id="2.7.7.48"/>
    </reaction>
</comment>
<evidence type="ECO:0000256" key="5">
    <source>
        <dbReference type="ARBA" id="ARBA00022741"/>
    </source>
</evidence>
<evidence type="ECO:0000256" key="4">
    <source>
        <dbReference type="ARBA" id="ARBA00022695"/>
    </source>
</evidence>
<accession>A0A6G9ELJ3</accession>
<organism evidence="10">
    <name type="scientific">Erysiphales associated totivirus 6</name>
    <dbReference type="NCBI Taxonomy" id="2719858"/>
    <lineage>
        <taxon>Viruses</taxon>
        <taxon>Riboviria</taxon>
        <taxon>Orthornavirae</taxon>
        <taxon>Duplornaviricota</taxon>
        <taxon>Chrymotiviricetes</taxon>
        <taxon>Ghabrivirales</taxon>
        <taxon>Alphatotivirineae</taxon>
        <taxon>Orthototiviridae</taxon>
        <taxon>Totivirus</taxon>
    </lineage>
</organism>
<dbReference type="Pfam" id="PF02123">
    <property type="entry name" value="RdRP_4"/>
    <property type="match status" value="1"/>
</dbReference>
<proteinExistence type="inferred from homology"/>
<dbReference type="InterPro" id="IPR007094">
    <property type="entry name" value="RNA-dir_pol_PSvirus"/>
</dbReference>
<dbReference type="EC" id="2.7.7.48" evidence="8"/>
<comment type="similarity">
    <text evidence="1">Belongs to the totiviridae RNA-directed RNA polymerase family.</text>
</comment>
<dbReference type="GO" id="GO:0003723">
    <property type="term" value="F:RNA binding"/>
    <property type="evidence" value="ECO:0007669"/>
    <property type="project" value="InterPro"/>
</dbReference>
<dbReference type="SUPFAM" id="SSF56672">
    <property type="entry name" value="DNA/RNA polymerases"/>
    <property type="match status" value="1"/>
</dbReference>
<keyword evidence="5 8" id="KW-0547">Nucleotide-binding</keyword>
<dbReference type="PROSITE" id="PS50507">
    <property type="entry name" value="RDRP_SSRNA_POS"/>
    <property type="match status" value="1"/>
</dbReference>
<dbReference type="GO" id="GO:0000166">
    <property type="term" value="F:nucleotide binding"/>
    <property type="evidence" value="ECO:0007669"/>
    <property type="project" value="UniProtKB-KW"/>
</dbReference>
<keyword evidence="6 8" id="KW-0693">Viral RNA replication</keyword>
<dbReference type="InterPro" id="IPR001795">
    <property type="entry name" value="RNA-dir_pol_luteovirus"/>
</dbReference>
<evidence type="ECO:0000313" key="10">
    <source>
        <dbReference type="EMBL" id="QIP68054.1"/>
    </source>
</evidence>
<evidence type="ECO:0000259" key="9">
    <source>
        <dbReference type="PROSITE" id="PS50507"/>
    </source>
</evidence>
<dbReference type="GO" id="GO:0003968">
    <property type="term" value="F:RNA-directed RNA polymerase activity"/>
    <property type="evidence" value="ECO:0007669"/>
    <property type="project" value="UniProtKB-KW"/>
</dbReference>
<evidence type="ECO:0000256" key="3">
    <source>
        <dbReference type="ARBA" id="ARBA00022679"/>
    </source>
</evidence>
<feature type="domain" description="RdRp catalytic" evidence="9">
    <location>
        <begin position="405"/>
        <end position="522"/>
    </location>
</feature>
<dbReference type="GO" id="GO:0006351">
    <property type="term" value="P:DNA-templated transcription"/>
    <property type="evidence" value="ECO:0007669"/>
    <property type="project" value="InterPro"/>
</dbReference>
<reference evidence="10" key="1">
    <citation type="submission" date="2019-10" db="EMBL/GenBank/DDBJ databases">
        <title>The virome associated to Eryshiphales from vegetable crops in Italy.</title>
        <authorList>
            <person name="Chiapello M."/>
            <person name="Turina M."/>
        </authorList>
    </citation>
    <scope>NUCLEOTIDE SEQUENCE</scope>
    <source>
        <strain evidence="10">PM-A_DN26029</strain>
    </source>
</reference>
<keyword evidence="3 8" id="KW-0808">Transferase</keyword>
<dbReference type="EMBL" id="MN628277">
    <property type="protein sequence ID" value="QIP68054.1"/>
    <property type="molecule type" value="Genomic_RNA"/>
</dbReference>
<keyword evidence="2 8" id="KW-0696">RNA-directed RNA polymerase</keyword>
<protein>
    <recommendedName>
        <fullName evidence="8">RNA-directed RNA polymerase</fullName>
        <ecNumber evidence="8">2.7.7.48</ecNumber>
    </recommendedName>
</protein>
<evidence type="ECO:0000256" key="7">
    <source>
        <dbReference type="ARBA" id="ARBA00048744"/>
    </source>
</evidence>